<evidence type="ECO:0000313" key="8">
    <source>
        <dbReference type="Proteomes" id="UP001596378"/>
    </source>
</evidence>
<organism evidence="7 8">
    <name type="scientific">Cohnella cellulosilytica</name>
    <dbReference type="NCBI Taxonomy" id="986710"/>
    <lineage>
        <taxon>Bacteria</taxon>
        <taxon>Bacillati</taxon>
        <taxon>Bacillota</taxon>
        <taxon>Bacilli</taxon>
        <taxon>Bacillales</taxon>
        <taxon>Paenibacillaceae</taxon>
        <taxon>Cohnella</taxon>
    </lineage>
</organism>
<dbReference type="PRINTS" id="PR00598">
    <property type="entry name" value="HTHMARR"/>
</dbReference>
<evidence type="ECO:0000313" key="7">
    <source>
        <dbReference type="EMBL" id="MFC7147364.1"/>
    </source>
</evidence>
<dbReference type="RefSeq" id="WP_378050639.1">
    <property type="nucleotide sequence ID" value="NZ_JBHMDN010000028.1"/>
</dbReference>
<evidence type="ECO:0000256" key="5">
    <source>
        <dbReference type="ARBA" id="ARBA00023163"/>
    </source>
</evidence>
<reference evidence="8" key="1">
    <citation type="journal article" date="2019" name="Int. J. Syst. Evol. Microbiol.">
        <title>The Global Catalogue of Microorganisms (GCM) 10K type strain sequencing project: providing services to taxonomists for standard genome sequencing and annotation.</title>
        <authorList>
            <consortium name="The Broad Institute Genomics Platform"/>
            <consortium name="The Broad Institute Genome Sequencing Center for Infectious Disease"/>
            <person name="Wu L."/>
            <person name="Ma J."/>
        </authorList>
    </citation>
    <scope>NUCLEOTIDE SEQUENCE [LARGE SCALE GENOMIC DNA]</scope>
    <source>
        <strain evidence="8">KCTC 12907</strain>
    </source>
</reference>
<evidence type="ECO:0000259" key="6">
    <source>
        <dbReference type="PROSITE" id="PS50995"/>
    </source>
</evidence>
<keyword evidence="8" id="KW-1185">Reference proteome</keyword>
<keyword evidence="3" id="KW-0805">Transcription regulation</keyword>
<dbReference type="InterPro" id="IPR000835">
    <property type="entry name" value="HTH_MarR-typ"/>
</dbReference>
<comment type="subcellular location">
    <subcellularLocation>
        <location evidence="1">Cytoplasm</location>
    </subcellularLocation>
</comment>
<dbReference type="Proteomes" id="UP001596378">
    <property type="component" value="Unassembled WGS sequence"/>
</dbReference>
<keyword evidence="2" id="KW-0963">Cytoplasm</keyword>
<dbReference type="InterPro" id="IPR055166">
    <property type="entry name" value="Transc_reg_Sar_Rot_HTH"/>
</dbReference>
<comment type="caution">
    <text evidence="7">The sequence shown here is derived from an EMBL/GenBank/DDBJ whole genome shotgun (WGS) entry which is preliminary data.</text>
</comment>
<dbReference type="PANTHER" id="PTHR33164">
    <property type="entry name" value="TRANSCRIPTIONAL REGULATOR, MARR FAMILY"/>
    <property type="match status" value="1"/>
</dbReference>
<proteinExistence type="predicted"/>
<feature type="domain" description="HTH marR-type" evidence="6">
    <location>
        <begin position="10"/>
        <end position="140"/>
    </location>
</feature>
<dbReference type="InterPro" id="IPR036390">
    <property type="entry name" value="WH_DNA-bd_sf"/>
</dbReference>
<dbReference type="EMBL" id="JBHTAI010000001">
    <property type="protein sequence ID" value="MFC7147364.1"/>
    <property type="molecule type" value="Genomic_DNA"/>
</dbReference>
<evidence type="ECO:0000256" key="1">
    <source>
        <dbReference type="ARBA" id="ARBA00004496"/>
    </source>
</evidence>
<dbReference type="Gene3D" id="1.10.10.10">
    <property type="entry name" value="Winged helix-like DNA-binding domain superfamily/Winged helix DNA-binding domain"/>
    <property type="match status" value="1"/>
</dbReference>
<keyword evidence="5" id="KW-0804">Transcription</keyword>
<evidence type="ECO:0000256" key="4">
    <source>
        <dbReference type="ARBA" id="ARBA00023125"/>
    </source>
</evidence>
<accession>A0ABW2F5Q5</accession>
<keyword evidence="4" id="KW-0238">DNA-binding</keyword>
<dbReference type="PROSITE" id="PS50995">
    <property type="entry name" value="HTH_MARR_2"/>
    <property type="match status" value="1"/>
</dbReference>
<gene>
    <name evidence="7" type="ORF">ACFQMJ_02355</name>
</gene>
<dbReference type="InterPro" id="IPR036388">
    <property type="entry name" value="WH-like_DNA-bd_sf"/>
</dbReference>
<dbReference type="InterPro" id="IPR039422">
    <property type="entry name" value="MarR/SlyA-like"/>
</dbReference>
<dbReference type="SUPFAM" id="SSF46785">
    <property type="entry name" value="Winged helix' DNA-binding domain"/>
    <property type="match status" value="1"/>
</dbReference>
<protein>
    <submittedName>
        <fullName evidence="7">MarR family winged helix-turn-helix transcriptional regulator</fullName>
    </submittedName>
</protein>
<sequence>MDNESALKLDNQLCFAVYACAREITKLYHPLLKQLGLTYTQYITLLALWEERRATVKRLGQRLYLDSGTLTPLLKKLEQMGWITRTRDPQDERSVIVELTEMGERLEEKAREIPEQLFCQAGIAPEEANRLRGQIADMLRRVQGMASSRTDANYEQGGNER</sequence>
<name>A0ABW2F5Q5_9BACL</name>
<evidence type="ECO:0000256" key="2">
    <source>
        <dbReference type="ARBA" id="ARBA00022490"/>
    </source>
</evidence>
<dbReference type="SMART" id="SM00347">
    <property type="entry name" value="HTH_MARR"/>
    <property type="match status" value="1"/>
</dbReference>
<evidence type="ECO:0000256" key="3">
    <source>
        <dbReference type="ARBA" id="ARBA00023015"/>
    </source>
</evidence>
<dbReference type="Pfam" id="PF22381">
    <property type="entry name" value="Staph_reg_Sar_Rot"/>
    <property type="match status" value="1"/>
</dbReference>
<dbReference type="PANTHER" id="PTHR33164:SF5">
    <property type="entry name" value="ORGANIC HYDROPEROXIDE RESISTANCE TRANSCRIPTIONAL REGULATOR"/>
    <property type="match status" value="1"/>
</dbReference>